<protein>
    <recommendedName>
        <fullName evidence="6">Geranylgeranyl transferase type-2 subunit alpha</fullName>
        <ecNumber evidence="6">2.5.1.60</ecNumber>
    </recommendedName>
    <alternativeName>
        <fullName evidence="6">Geranylgeranyl transferase type II subunit alpha</fullName>
    </alternativeName>
</protein>
<comment type="caution">
    <text evidence="8">The sequence shown here is derived from an EMBL/GenBank/DDBJ whole genome shotgun (WGS) entry which is preliminary data.</text>
</comment>
<comment type="function">
    <text evidence="6">Catalyzes the transfer of a geranyl-geranyl moiety from geranyl-geranyl pyrophosphate to cysteines occuring in specific C-terminal amino acid sequences.</text>
</comment>
<keyword evidence="9" id="KW-1185">Reference proteome</keyword>
<gene>
    <name evidence="8" type="ORF">HGRIS_013479</name>
</gene>
<accession>A0ABR3IVM5</accession>
<evidence type="ECO:0000256" key="2">
    <source>
        <dbReference type="ARBA" id="ARBA00022602"/>
    </source>
</evidence>
<dbReference type="EMBL" id="JASNQZ010000015">
    <property type="protein sequence ID" value="KAL0947362.1"/>
    <property type="molecule type" value="Genomic_DNA"/>
</dbReference>
<dbReference type="InterPro" id="IPR002088">
    <property type="entry name" value="Prenyl_trans_a"/>
</dbReference>
<evidence type="ECO:0000256" key="6">
    <source>
        <dbReference type="RuleBase" id="RU367120"/>
    </source>
</evidence>
<evidence type="ECO:0000256" key="3">
    <source>
        <dbReference type="ARBA" id="ARBA00022679"/>
    </source>
</evidence>
<reference evidence="9" key="1">
    <citation type="submission" date="2024-06" db="EMBL/GenBank/DDBJ databases">
        <title>Multi-omics analyses provide insights into the biosynthesis of the anticancer antibiotic pleurotin in Hohenbuehelia grisea.</title>
        <authorList>
            <person name="Weaver J.A."/>
            <person name="Alberti F."/>
        </authorList>
    </citation>
    <scope>NUCLEOTIDE SEQUENCE [LARGE SCALE GENOMIC DNA]</scope>
    <source>
        <strain evidence="9">T-177</strain>
    </source>
</reference>
<evidence type="ECO:0000256" key="4">
    <source>
        <dbReference type="ARBA" id="ARBA00022737"/>
    </source>
</evidence>
<dbReference type="Proteomes" id="UP001556367">
    <property type="component" value="Unassembled WGS sequence"/>
</dbReference>
<evidence type="ECO:0000256" key="5">
    <source>
        <dbReference type="ARBA" id="ARBA00047658"/>
    </source>
</evidence>
<comment type="similarity">
    <text evidence="1 6">Belongs to the protein prenyltransferase subunit alpha family.</text>
</comment>
<proteinExistence type="inferred from homology"/>
<evidence type="ECO:0000256" key="7">
    <source>
        <dbReference type="SAM" id="MobiDB-lite"/>
    </source>
</evidence>
<dbReference type="PANTHER" id="PTHR11129">
    <property type="entry name" value="PROTEIN FARNESYLTRANSFERASE ALPHA SUBUNIT/RAB GERANYLGERANYL TRANSFERASE ALPHA SUBUNIT"/>
    <property type="match status" value="1"/>
</dbReference>
<keyword evidence="3 6" id="KW-0808">Transferase</keyword>
<dbReference type="PANTHER" id="PTHR11129:SF2">
    <property type="entry name" value="GERANYLGERANYL TRANSFERASE TYPE-2 SUBUNIT ALPHA"/>
    <property type="match status" value="1"/>
</dbReference>
<sequence length="358" mass="41991">MHNVKRQSRSAIEARKAREKSQLDTFLALTDDVLRRKKSQDYSQEAFDVTTRIVRINPEFYTVWNYRRNILIKNVFPSSSPEEIFNLLVSELMLTMQALQAHPKVYWIWNHRRWCLERIPDGPGVPAEHDHEADAQGNDSPAADPAGWRKRCWSEEMRAVEKMLDKDARNFHAWSYRRYVLANSPTSRPLSSELAYTMRKIESNFSNFSAWHQRSKIYSKLWEDASSEEVRKAKETEFELVRNAMYTDPDDQSVWMYHRWLIGPGHDTEILNRESSVIQELLDEQPDSKWCMESLVHYKRLLLKNRRHEGQESSAVPESSLDALVDECLSLLTQLQTVDSARRKRYADIANDIASDRP</sequence>
<dbReference type="Gene3D" id="1.25.40.120">
    <property type="entry name" value="Protein prenylyltransferase"/>
    <property type="match status" value="1"/>
</dbReference>
<dbReference type="Pfam" id="PF01239">
    <property type="entry name" value="PPTA"/>
    <property type="match status" value="5"/>
</dbReference>
<evidence type="ECO:0000256" key="1">
    <source>
        <dbReference type="ARBA" id="ARBA00006734"/>
    </source>
</evidence>
<name>A0ABR3IVM5_9AGAR</name>
<comment type="catalytic activity">
    <reaction evidence="5 6">
        <text>geranylgeranyl diphosphate + L-cysteinyl-[protein] = S-geranylgeranyl-L-cysteinyl-[protein] + diphosphate</text>
        <dbReference type="Rhea" id="RHEA:21240"/>
        <dbReference type="Rhea" id="RHEA-COMP:10131"/>
        <dbReference type="Rhea" id="RHEA-COMP:11537"/>
        <dbReference type="ChEBI" id="CHEBI:29950"/>
        <dbReference type="ChEBI" id="CHEBI:33019"/>
        <dbReference type="ChEBI" id="CHEBI:57533"/>
        <dbReference type="ChEBI" id="CHEBI:86021"/>
        <dbReference type="EC" id="2.5.1.60"/>
    </reaction>
</comment>
<evidence type="ECO:0000313" key="9">
    <source>
        <dbReference type="Proteomes" id="UP001556367"/>
    </source>
</evidence>
<keyword evidence="4" id="KW-0677">Repeat</keyword>
<organism evidence="8 9">
    <name type="scientific">Hohenbuehelia grisea</name>
    <dbReference type="NCBI Taxonomy" id="104357"/>
    <lineage>
        <taxon>Eukaryota</taxon>
        <taxon>Fungi</taxon>
        <taxon>Dikarya</taxon>
        <taxon>Basidiomycota</taxon>
        <taxon>Agaricomycotina</taxon>
        <taxon>Agaricomycetes</taxon>
        <taxon>Agaricomycetidae</taxon>
        <taxon>Agaricales</taxon>
        <taxon>Pleurotineae</taxon>
        <taxon>Pleurotaceae</taxon>
        <taxon>Hohenbuehelia</taxon>
    </lineage>
</organism>
<dbReference type="EC" id="2.5.1.60" evidence="6"/>
<dbReference type="PROSITE" id="PS51147">
    <property type="entry name" value="PFTA"/>
    <property type="match status" value="5"/>
</dbReference>
<keyword evidence="2 6" id="KW-0637">Prenyltransferase</keyword>
<evidence type="ECO:0000313" key="8">
    <source>
        <dbReference type="EMBL" id="KAL0947362.1"/>
    </source>
</evidence>
<dbReference type="SUPFAM" id="SSF48439">
    <property type="entry name" value="Protein prenylyltransferase"/>
    <property type="match status" value="1"/>
</dbReference>
<feature type="region of interest" description="Disordered" evidence="7">
    <location>
        <begin position="125"/>
        <end position="147"/>
    </location>
</feature>